<evidence type="ECO:0000313" key="1">
    <source>
        <dbReference type="EMBL" id="GAH51253.1"/>
    </source>
</evidence>
<dbReference type="EMBL" id="BARU01024610">
    <property type="protein sequence ID" value="GAH51253.1"/>
    <property type="molecule type" value="Genomic_DNA"/>
</dbReference>
<feature type="non-terminal residue" evidence="1">
    <location>
        <position position="1"/>
    </location>
</feature>
<accession>X1I116</accession>
<dbReference type="AlphaFoldDB" id="X1I116"/>
<sequence length="223" mass="24796">GEGEKLQEFLFLSTKKAAEHFLAGLDYDRWASTGRVDSGMTGRGEDFAGKISNAVSSNSTQFSKEICLFLLCGEGRVDLLEKGLKYLEGHGASSSGLDYLRVELELLKGNYSKAFESFCDKNETGMIDENQAVKVRQIARICRKWGKCELALPWLSGWLKKYPDSPDSGPVWLDRAVNAYRSGKGFLSESVESLTRARDLLGPIPAIERLENNISLTKINKLF</sequence>
<protein>
    <submittedName>
        <fullName evidence="1">Uncharacterized protein</fullName>
    </submittedName>
</protein>
<gene>
    <name evidence="1" type="ORF">S03H2_39762</name>
</gene>
<reference evidence="1" key="1">
    <citation type="journal article" date="2014" name="Front. Microbiol.">
        <title>High frequency of phylogenetically diverse reductive dehalogenase-homologous genes in deep subseafloor sedimentary metagenomes.</title>
        <authorList>
            <person name="Kawai M."/>
            <person name="Futagami T."/>
            <person name="Toyoda A."/>
            <person name="Takaki Y."/>
            <person name="Nishi S."/>
            <person name="Hori S."/>
            <person name="Arai W."/>
            <person name="Tsubouchi T."/>
            <person name="Morono Y."/>
            <person name="Uchiyama I."/>
            <person name="Ito T."/>
            <person name="Fujiyama A."/>
            <person name="Inagaki F."/>
            <person name="Takami H."/>
        </authorList>
    </citation>
    <scope>NUCLEOTIDE SEQUENCE</scope>
    <source>
        <strain evidence="1">Expedition CK06-06</strain>
    </source>
</reference>
<comment type="caution">
    <text evidence="1">The sequence shown here is derived from an EMBL/GenBank/DDBJ whole genome shotgun (WGS) entry which is preliminary data.</text>
</comment>
<name>X1I116_9ZZZZ</name>
<organism evidence="1">
    <name type="scientific">marine sediment metagenome</name>
    <dbReference type="NCBI Taxonomy" id="412755"/>
    <lineage>
        <taxon>unclassified sequences</taxon>
        <taxon>metagenomes</taxon>
        <taxon>ecological metagenomes</taxon>
    </lineage>
</organism>
<proteinExistence type="predicted"/>